<protein>
    <submittedName>
        <fullName evidence="1">Uncharacterized protein</fullName>
    </submittedName>
</protein>
<organism evidence="1 2">
    <name type="scientific">Bondarzewia mesenterica</name>
    <dbReference type="NCBI Taxonomy" id="1095465"/>
    <lineage>
        <taxon>Eukaryota</taxon>
        <taxon>Fungi</taxon>
        <taxon>Dikarya</taxon>
        <taxon>Basidiomycota</taxon>
        <taxon>Agaricomycotina</taxon>
        <taxon>Agaricomycetes</taxon>
        <taxon>Russulales</taxon>
        <taxon>Bondarzewiaceae</taxon>
        <taxon>Bondarzewia</taxon>
    </lineage>
</organism>
<comment type="caution">
    <text evidence="1">The sequence shown here is derived from an EMBL/GenBank/DDBJ whole genome shotgun (WGS) entry which is preliminary data.</text>
</comment>
<gene>
    <name evidence="1" type="ORF">EW146_g265</name>
</gene>
<keyword evidence="2" id="KW-1185">Reference proteome</keyword>
<name>A0A4S4MDX4_9AGAM</name>
<evidence type="ECO:0000313" key="2">
    <source>
        <dbReference type="Proteomes" id="UP000310158"/>
    </source>
</evidence>
<dbReference type="Proteomes" id="UP000310158">
    <property type="component" value="Unassembled WGS sequence"/>
</dbReference>
<reference evidence="1 2" key="1">
    <citation type="submission" date="2019-02" db="EMBL/GenBank/DDBJ databases">
        <title>Genome sequencing of the rare red list fungi Bondarzewia mesenterica.</title>
        <authorList>
            <person name="Buettner E."/>
            <person name="Kellner H."/>
        </authorList>
    </citation>
    <scope>NUCLEOTIDE SEQUENCE [LARGE SCALE GENOMIC DNA]</scope>
    <source>
        <strain evidence="1 2">DSM 108281</strain>
    </source>
</reference>
<dbReference type="EMBL" id="SGPL01000005">
    <property type="protein sequence ID" value="THH21280.1"/>
    <property type="molecule type" value="Genomic_DNA"/>
</dbReference>
<dbReference type="AlphaFoldDB" id="A0A4S4MDX4"/>
<accession>A0A4S4MDX4</accession>
<evidence type="ECO:0000313" key="1">
    <source>
        <dbReference type="EMBL" id="THH21280.1"/>
    </source>
</evidence>
<proteinExistence type="predicted"/>
<sequence>MVVCYALKETCALGFRSSVSDLIDHPSGIITPYLRAALPMVDFSQIRYLSIDDRLTLRVRQYQLIFELIPVIKVLALTDGGVCCVAALCSSALLPSLEVLDLVQGDNEPPQDLTSIRDLVLERARDGRRLKRFCLLRMDFREGLDLIEEICQNIDVLEIRGIYTSTVPTSFYQSLPQDLCDGAHI</sequence>